<keyword evidence="3" id="KW-1185">Reference proteome</keyword>
<dbReference type="AlphaFoldDB" id="A0A6G0Y5Y4"/>
<dbReference type="EMBL" id="VUJU01006021">
    <property type="protein sequence ID" value="KAF0749653.1"/>
    <property type="molecule type" value="Genomic_DNA"/>
</dbReference>
<name>A0A6G0Y5Y4_APHCR</name>
<sequence>MPSTLLLRSDTRPLFFTSVDFQFSHHSFVPSKFDSANSLAVLHGGFLDFSPRLGVFISIWYNRDFFVLSALVVVLSSASFLRNVGDIILVKTGNHCVGVLFTVPLTILIALLSCVSIFFVCVLLHQT</sequence>
<protein>
    <submittedName>
        <fullName evidence="2">Uncharacterized protein</fullName>
    </submittedName>
</protein>
<gene>
    <name evidence="2" type="ORF">FWK35_00024379</name>
</gene>
<comment type="caution">
    <text evidence="2">The sequence shown here is derived from an EMBL/GenBank/DDBJ whole genome shotgun (WGS) entry which is preliminary data.</text>
</comment>
<reference evidence="2 3" key="1">
    <citation type="submission" date="2019-08" db="EMBL/GenBank/DDBJ databases">
        <title>Whole genome of Aphis craccivora.</title>
        <authorList>
            <person name="Voronova N.V."/>
            <person name="Shulinski R.S."/>
            <person name="Bandarenka Y.V."/>
            <person name="Zhorov D.G."/>
            <person name="Warner D."/>
        </authorList>
    </citation>
    <scope>NUCLEOTIDE SEQUENCE [LARGE SCALE GENOMIC DNA]</scope>
    <source>
        <strain evidence="2">180601</strain>
        <tissue evidence="2">Whole Body</tissue>
    </source>
</reference>
<keyword evidence="1" id="KW-0472">Membrane</keyword>
<proteinExistence type="predicted"/>
<evidence type="ECO:0000313" key="2">
    <source>
        <dbReference type="EMBL" id="KAF0749653.1"/>
    </source>
</evidence>
<evidence type="ECO:0000256" key="1">
    <source>
        <dbReference type="SAM" id="Phobius"/>
    </source>
</evidence>
<evidence type="ECO:0000313" key="3">
    <source>
        <dbReference type="Proteomes" id="UP000478052"/>
    </source>
</evidence>
<keyword evidence="1" id="KW-1133">Transmembrane helix</keyword>
<accession>A0A6G0Y5Y4</accession>
<dbReference type="Proteomes" id="UP000478052">
    <property type="component" value="Unassembled WGS sequence"/>
</dbReference>
<feature type="transmembrane region" description="Helical" evidence="1">
    <location>
        <begin position="96"/>
        <end position="125"/>
    </location>
</feature>
<feature type="transmembrane region" description="Helical" evidence="1">
    <location>
        <begin position="65"/>
        <end position="84"/>
    </location>
</feature>
<organism evidence="2 3">
    <name type="scientific">Aphis craccivora</name>
    <name type="common">Cowpea aphid</name>
    <dbReference type="NCBI Taxonomy" id="307492"/>
    <lineage>
        <taxon>Eukaryota</taxon>
        <taxon>Metazoa</taxon>
        <taxon>Ecdysozoa</taxon>
        <taxon>Arthropoda</taxon>
        <taxon>Hexapoda</taxon>
        <taxon>Insecta</taxon>
        <taxon>Pterygota</taxon>
        <taxon>Neoptera</taxon>
        <taxon>Paraneoptera</taxon>
        <taxon>Hemiptera</taxon>
        <taxon>Sternorrhyncha</taxon>
        <taxon>Aphidomorpha</taxon>
        <taxon>Aphidoidea</taxon>
        <taxon>Aphididae</taxon>
        <taxon>Aphidini</taxon>
        <taxon>Aphis</taxon>
        <taxon>Aphis</taxon>
    </lineage>
</organism>
<keyword evidence="1" id="KW-0812">Transmembrane</keyword>